<evidence type="ECO:0000256" key="1">
    <source>
        <dbReference type="SAM" id="SignalP"/>
    </source>
</evidence>
<feature type="signal peptide" evidence="1">
    <location>
        <begin position="1"/>
        <end position="25"/>
    </location>
</feature>
<keyword evidence="3" id="KW-1185">Reference proteome</keyword>
<evidence type="ECO:0000313" key="2">
    <source>
        <dbReference type="EMBL" id="CAK6448913.1"/>
    </source>
</evidence>
<proteinExistence type="predicted"/>
<sequence length="112" mass="12909">MGMHLVINCPITGCLILFLADQALILFKEQVAEPQWRDYIFPGPFKSHLTSCPDMFPAYRTMVTAPFCANKMEWKMGNCWKIFSSLIKELDFLFRTPVNGIWICGNNLANMR</sequence>
<evidence type="ECO:0000313" key="3">
    <source>
        <dbReference type="Proteomes" id="UP001314169"/>
    </source>
</evidence>
<protein>
    <submittedName>
        <fullName evidence="2">Uncharacterized protein</fullName>
    </submittedName>
</protein>
<organism evidence="2 3">
    <name type="scientific">Pipistrellus nathusii</name>
    <name type="common">Nathusius' pipistrelle</name>
    <dbReference type="NCBI Taxonomy" id="59473"/>
    <lineage>
        <taxon>Eukaryota</taxon>
        <taxon>Metazoa</taxon>
        <taxon>Chordata</taxon>
        <taxon>Craniata</taxon>
        <taxon>Vertebrata</taxon>
        <taxon>Euteleostomi</taxon>
        <taxon>Mammalia</taxon>
        <taxon>Eutheria</taxon>
        <taxon>Laurasiatheria</taxon>
        <taxon>Chiroptera</taxon>
        <taxon>Yangochiroptera</taxon>
        <taxon>Vespertilionidae</taxon>
        <taxon>Pipistrellus</taxon>
    </lineage>
</organism>
<accession>A0ABP0AGV3</accession>
<dbReference type="Proteomes" id="UP001314169">
    <property type="component" value="Chromosome 9"/>
</dbReference>
<reference evidence="2" key="1">
    <citation type="submission" date="2023-12" db="EMBL/GenBank/DDBJ databases">
        <authorList>
            <person name="Brown T."/>
        </authorList>
    </citation>
    <scope>NUCLEOTIDE SEQUENCE</scope>
</reference>
<dbReference type="EMBL" id="OY882866">
    <property type="protein sequence ID" value="CAK6448913.1"/>
    <property type="molecule type" value="Genomic_DNA"/>
</dbReference>
<name>A0ABP0AGV3_PIPNA</name>
<gene>
    <name evidence="2" type="ORF">MPIPNATIZW_LOCUS17219</name>
</gene>
<keyword evidence="1" id="KW-0732">Signal</keyword>
<feature type="chain" id="PRO_5046020360" evidence="1">
    <location>
        <begin position="26"/>
        <end position="112"/>
    </location>
</feature>